<dbReference type="SMART" id="SM00050">
    <property type="entry name" value="DISIN"/>
    <property type="match status" value="1"/>
</dbReference>
<evidence type="ECO:0000256" key="8">
    <source>
        <dbReference type="PROSITE-ProRule" id="PRU00068"/>
    </source>
</evidence>
<dbReference type="SUPFAM" id="SSF55486">
    <property type="entry name" value="Metalloproteases ('zincins'), catalytic domain"/>
    <property type="match status" value="1"/>
</dbReference>
<organism evidence="13 14">
    <name type="scientific">Neovison vison</name>
    <name type="common">American mink</name>
    <name type="synonym">Mustela vison</name>
    <dbReference type="NCBI Taxonomy" id="452646"/>
    <lineage>
        <taxon>Eukaryota</taxon>
        <taxon>Metazoa</taxon>
        <taxon>Chordata</taxon>
        <taxon>Craniata</taxon>
        <taxon>Vertebrata</taxon>
        <taxon>Euteleostomi</taxon>
        <taxon>Mammalia</taxon>
        <taxon>Eutheria</taxon>
        <taxon>Laurasiatheria</taxon>
        <taxon>Carnivora</taxon>
        <taxon>Caniformia</taxon>
        <taxon>Musteloidea</taxon>
        <taxon>Mustelidae</taxon>
        <taxon>Mustelinae</taxon>
        <taxon>Neogale</taxon>
    </lineage>
</organism>
<dbReference type="GO" id="GO:0007155">
    <property type="term" value="P:cell adhesion"/>
    <property type="evidence" value="ECO:0007669"/>
    <property type="project" value="TreeGrafter"/>
</dbReference>
<evidence type="ECO:0000256" key="2">
    <source>
        <dbReference type="ARBA" id="ARBA00022536"/>
    </source>
</evidence>
<dbReference type="AlphaFoldDB" id="A0A8C7AZP8"/>
<dbReference type="InterPro" id="IPR001590">
    <property type="entry name" value="Peptidase_M12B"/>
</dbReference>
<comment type="subunit">
    <text evidence="7">Interacts with TEX101.</text>
</comment>
<feature type="disulfide bond" evidence="8">
    <location>
        <begin position="143"/>
        <end position="163"/>
    </location>
</feature>
<dbReference type="PROSITE" id="PS50026">
    <property type="entry name" value="EGF_3"/>
    <property type="match status" value="1"/>
</dbReference>
<dbReference type="GeneTree" id="ENSGT00940000162784"/>
<evidence type="ECO:0000259" key="11">
    <source>
        <dbReference type="PROSITE" id="PS50214"/>
    </source>
</evidence>
<keyword evidence="2 9" id="KW-0245">EGF-like domain</keyword>
<dbReference type="SUPFAM" id="SSF57552">
    <property type="entry name" value="Blood coagulation inhibitor (disintegrin)"/>
    <property type="match status" value="1"/>
</dbReference>
<dbReference type="InterPro" id="IPR024079">
    <property type="entry name" value="MetalloPept_cat_dom_sf"/>
</dbReference>
<dbReference type="SMART" id="SM00608">
    <property type="entry name" value="ACR"/>
    <property type="match status" value="1"/>
</dbReference>
<dbReference type="Proteomes" id="UP000694425">
    <property type="component" value="Unplaced"/>
</dbReference>
<dbReference type="Pfam" id="PF08516">
    <property type="entry name" value="ADAM_CR"/>
    <property type="match status" value="1"/>
</dbReference>
<dbReference type="InterPro" id="IPR000742">
    <property type="entry name" value="EGF"/>
</dbReference>
<evidence type="ECO:0000256" key="1">
    <source>
        <dbReference type="ARBA" id="ARBA00004167"/>
    </source>
</evidence>
<dbReference type="PROSITE" id="PS50215">
    <property type="entry name" value="ADAM_MEPRO"/>
    <property type="match status" value="1"/>
</dbReference>
<evidence type="ECO:0000256" key="7">
    <source>
        <dbReference type="ARBA" id="ARBA00038664"/>
    </source>
</evidence>
<reference evidence="13" key="1">
    <citation type="submission" date="2025-08" db="UniProtKB">
        <authorList>
            <consortium name="Ensembl"/>
        </authorList>
    </citation>
    <scope>IDENTIFICATION</scope>
</reference>
<dbReference type="GO" id="GO:0008584">
    <property type="term" value="P:male gonad development"/>
    <property type="evidence" value="ECO:0007669"/>
    <property type="project" value="TreeGrafter"/>
</dbReference>
<evidence type="ECO:0000313" key="13">
    <source>
        <dbReference type="Ensembl" id="ENSNVIP00000012990.1"/>
    </source>
</evidence>
<dbReference type="PROSITE" id="PS01186">
    <property type="entry name" value="EGF_2"/>
    <property type="match status" value="1"/>
</dbReference>
<protein>
    <recommendedName>
        <fullName evidence="15">Disintegrin and metalloproteinase domain-containing protein 5-like</fullName>
    </recommendedName>
</protein>
<evidence type="ECO:0000256" key="5">
    <source>
        <dbReference type="ARBA" id="ARBA00023136"/>
    </source>
</evidence>
<dbReference type="GO" id="GO:0004222">
    <property type="term" value="F:metalloendopeptidase activity"/>
    <property type="evidence" value="ECO:0007669"/>
    <property type="project" value="InterPro"/>
</dbReference>
<dbReference type="GO" id="GO:0006508">
    <property type="term" value="P:proteolysis"/>
    <property type="evidence" value="ECO:0007669"/>
    <property type="project" value="InterPro"/>
</dbReference>
<dbReference type="Gene3D" id="3.40.390.10">
    <property type="entry name" value="Collagenase (Catalytic Domain)"/>
    <property type="match status" value="1"/>
</dbReference>
<dbReference type="PANTHER" id="PTHR11905">
    <property type="entry name" value="ADAM A DISINTEGRIN AND METALLOPROTEASE DOMAIN"/>
    <property type="match status" value="1"/>
</dbReference>
<dbReference type="PANTHER" id="PTHR11905:SF28">
    <property type="entry name" value="DISINTEGRIN AND METALLOPROTEINASE DOMAIN-CONTAINING PROTEIN 5"/>
    <property type="match status" value="1"/>
</dbReference>
<sequence length="399" mass="44823">MGSDVKAVTRKVIQIIGFVNTMFSQLKLTVVISSIEIWSNKNKISTTGNPNNILSRFLEWKYKHIFRPHQVAYLFAFKKHPSFLGATFPGKICNKNFAVGVALNCTHKDCCDARICLMKKGKQCGSGECCTLDCKLKPIGIQCRKSLDECDFPEYCNGVSSHCVPDTYARDGQSCDSGDAYCFGGRCRIHNKQCKDLIGGASRGGPFACYEEVNTRGDRYGNCGRDFCSNPNLLCGKLVCAWPHKTLISRANLSVIYTHVQDEMCVSTFRPNEKLPKNSWTTFENPEDRDDTFVQDGTVCGPEMYCVKFVCVKVQYQITDEECNSTYCNSHGICNNLNHCQCEKGFDPPTCLQKKGEFGSIDDGHKAPSGLCLSNFINQRQLCKRKKLKYRFQARLQSN</sequence>
<evidence type="ECO:0000256" key="9">
    <source>
        <dbReference type="PROSITE-ProRule" id="PRU00076"/>
    </source>
</evidence>
<evidence type="ECO:0000256" key="6">
    <source>
        <dbReference type="ARBA" id="ARBA00023157"/>
    </source>
</evidence>
<comment type="caution">
    <text evidence="9">Lacks conserved residue(s) required for the propagation of feature annotation.</text>
</comment>
<dbReference type="GO" id="GO:0007339">
    <property type="term" value="P:binding of sperm to zona pellucida"/>
    <property type="evidence" value="ECO:0007669"/>
    <property type="project" value="TreeGrafter"/>
</dbReference>
<evidence type="ECO:0000313" key="14">
    <source>
        <dbReference type="Proteomes" id="UP000694425"/>
    </source>
</evidence>
<dbReference type="Pfam" id="PF01421">
    <property type="entry name" value="Reprolysin"/>
    <property type="match status" value="1"/>
</dbReference>
<dbReference type="GO" id="GO:0005886">
    <property type="term" value="C:plasma membrane"/>
    <property type="evidence" value="ECO:0007669"/>
    <property type="project" value="TreeGrafter"/>
</dbReference>
<evidence type="ECO:0000256" key="4">
    <source>
        <dbReference type="ARBA" id="ARBA00022989"/>
    </source>
</evidence>
<keyword evidence="4" id="KW-1133">Transmembrane helix</keyword>
<feature type="domain" description="EGF-like" evidence="10">
    <location>
        <begin position="319"/>
        <end position="352"/>
    </location>
</feature>
<dbReference type="PROSITE" id="PS50214">
    <property type="entry name" value="DISINTEGRIN_2"/>
    <property type="match status" value="1"/>
</dbReference>
<keyword evidence="6 9" id="KW-1015">Disulfide bond</keyword>
<evidence type="ECO:0008006" key="15">
    <source>
        <dbReference type="Google" id="ProtNLM"/>
    </source>
</evidence>
<evidence type="ECO:0000259" key="12">
    <source>
        <dbReference type="PROSITE" id="PS50215"/>
    </source>
</evidence>
<reference evidence="13" key="2">
    <citation type="submission" date="2025-09" db="UniProtKB">
        <authorList>
            <consortium name="Ensembl"/>
        </authorList>
    </citation>
    <scope>IDENTIFICATION</scope>
</reference>
<dbReference type="InterPro" id="IPR036436">
    <property type="entry name" value="Disintegrin_dom_sf"/>
</dbReference>
<name>A0A8C7AZP8_NEOVI</name>
<keyword evidence="5" id="KW-0472">Membrane</keyword>
<dbReference type="PROSITE" id="PS00427">
    <property type="entry name" value="DISINTEGRIN_1"/>
    <property type="match status" value="1"/>
</dbReference>
<keyword evidence="14" id="KW-1185">Reference proteome</keyword>
<feature type="disulfide bond" evidence="9">
    <location>
        <begin position="342"/>
        <end position="351"/>
    </location>
</feature>
<proteinExistence type="predicted"/>
<feature type="domain" description="Disintegrin" evidence="11">
    <location>
        <begin position="100"/>
        <end position="171"/>
    </location>
</feature>
<dbReference type="InterPro" id="IPR006586">
    <property type="entry name" value="ADAM_Cys-rich"/>
</dbReference>
<dbReference type="InterPro" id="IPR001762">
    <property type="entry name" value="Disintegrin_dom"/>
</dbReference>
<evidence type="ECO:0000259" key="10">
    <source>
        <dbReference type="PROSITE" id="PS50026"/>
    </source>
</evidence>
<dbReference type="Ensembl" id="ENSNVIT00000015224.1">
    <property type="protein sequence ID" value="ENSNVIP00000012990.1"/>
    <property type="gene ID" value="ENSNVIG00000010242.1"/>
</dbReference>
<dbReference type="Gene3D" id="4.10.70.10">
    <property type="entry name" value="Disintegrin domain"/>
    <property type="match status" value="1"/>
</dbReference>
<comment type="subcellular location">
    <subcellularLocation>
        <location evidence="1">Membrane</location>
        <topology evidence="1">Single-pass membrane protein</topology>
    </subcellularLocation>
</comment>
<dbReference type="InterPro" id="IPR018358">
    <property type="entry name" value="Disintegrin_CS"/>
</dbReference>
<keyword evidence="3" id="KW-0812">Transmembrane</keyword>
<evidence type="ECO:0000256" key="3">
    <source>
        <dbReference type="ARBA" id="ARBA00022692"/>
    </source>
</evidence>
<feature type="domain" description="Peptidase M12B" evidence="12">
    <location>
        <begin position="1"/>
        <end position="103"/>
    </location>
</feature>
<accession>A0A8C7AZP8</accession>